<evidence type="ECO:0000256" key="1">
    <source>
        <dbReference type="SAM" id="SignalP"/>
    </source>
</evidence>
<dbReference type="Pfam" id="PF14352">
    <property type="entry name" value="DUF4402"/>
    <property type="match status" value="1"/>
</dbReference>
<feature type="signal peptide" evidence="1">
    <location>
        <begin position="1"/>
        <end position="25"/>
    </location>
</feature>
<dbReference type="Proteomes" id="UP001165342">
    <property type="component" value="Unassembled WGS sequence"/>
</dbReference>
<evidence type="ECO:0000313" key="3">
    <source>
        <dbReference type="Proteomes" id="UP001165342"/>
    </source>
</evidence>
<keyword evidence="1" id="KW-0732">Signal</keyword>
<dbReference type="EMBL" id="JAMGBE010000004">
    <property type="protein sequence ID" value="MCL6730901.1"/>
    <property type="molecule type" value="Genomic_DNA"/>
</dbReference>
<keyword evidence="3" id="KW-1185">Reference proteome</keyword>
<name>A0ABT0S579_9SPHN</name>
<gene>
    <name evidence="2" type="ORF">LZ538_12710</name>
</gene>
<accession>A0ABT0S579</accession>
<dbReference type="InterPro" id="IPR025514">
    <property type="entry name" value="DUF4402"/>
</dbReference>
<proteinExistence type="predicted"/>
<evidence type="ECO:0000313" key="2">
    <source>
        <dbReference type="EMBL" id="MCL6730901.1"/>
    </source>
</evidence>
<sequence length="168" mass="16877">MRGLATLWLSTVSVVAAVAAGPAHAATSNVQVNAQVVKPLTVTWLQNLDLGTIALGTGAFSGAVVGISRAGVFTCPAALVCTGPTAVAKYNVTGTNGTTVRISAPNVTLVNQADNTQTLIMVVDSPGTVSLPNSGNKGVDFPLGGRITLSSTTAGGVYKGTFNVTVDY</sequence>
<protein>
    <submittedName>
        <fullName evidence="2">DUF4402 domain-containing protein</fullName>
    </submittedName>
</protein>
<reference evidence="2" key="1">
    <citation type="submission" date="2022-05" db="EMBL/GenBank/DDBJ databases">
        <authorList>
            <person name="Jo J.-H."/>
            <person name="Im W.-T."/>
        </authorList>
    </citation>
    <scope>NUCLEOTIDE SEQUENCE</scope>
    <source>
        <strain evidence="2">SE220</strain>
    </source>
</reference>
<feature type="chain" id="PRO_5047135577" evidence="1">
    <location>
        <begin position="26"/>
        <end position="168"/>
    </location>
</feature>
<comment type="caution">
    <text evidence="2">The sequence shown here is derived from an EMBL/GenBank/DDBJ whole genome shotgun (WGS) entry which is preliminary data.</text>
</comment>
<organism evidence="2 3">
    <name type="scientific">Sphingomonas hankyongi</name>
    <dbReference type="NCBI Taxonomy" id="2908209"/>
    <lineage>
        <taxon>Bacteria</taxon>
        <taxon>Pseudomonadati</taxon>
        <taxon>Pseudomonadota</taxon>
        <taxon>Alphaproteobacteria</taxon>
        <taxon>Sphingomonadales</taxon>
        <taxon>Sphingomonadaceae</taxon>
        <taxon>Sphingomonas</taxon>
    </lineage>
</organism>
<dbReference type="RefSeq" id="WP_249832393.1">
    <property type="nucleotide sequence ID" value="NZ_JAMGBE010000004.1"/>
</dbReference>